<name>A0ABR3VSV4_9PEZI</name>
<dbReference type="PANTHER" id="PTHR21428:SF11">
    <property type="entry name" value="MEDIATOR OF RNA POLYMERASE II TRANSCRIPTION SUBUNIT 7"/>
    <property type="match status" value="1"/>
</dbReference>
<dbReference type="Gene3D" id="6.10.140.200">
    <property type="match status" value="1"/>
</dbReference>
<feature type="region of interest" description="Disordered" evidence="11">
    <location>
        <begin position="210"/>
        <end position="232"/>
    </location>
</feature>
<evidence type="ECO:0000256" key="6">
    <source>
        <dbReference type="ARBA" id="ARBA00023159"/>
    </source>
</evidence>
<feature type="compositionally biased region" description="Basic and acidic residues" evidence="11">
    <location>
        <begin position="217"/>
        <end position="232"/>
    </location>
</feature>
<dbReference type="InterPro" id="IPR037212">
    <property type="entry name" value="Med7/Med21-like"/>
</dbReference>
<dbReference type="SUPFAM" id="SSF140718">
    <property type="entry name" value="Mediator hinge subcomplex-like"/>
    <property type="match status" value="1"/>
</dbReference>
<accession>A0ABR3VSV4</accession>
<dbReference type="EMBL" id="JAZHXJ010001510">
    <property type="protein sequence ID" value="KAL1844721.1"/>
    <property type="molecule type" value="Genomic_DNA"/>
</dbReference>
<gene>
    <name evidence="12" type="ORF">VTK73DRAFT_1965</name>
</gene>
<keyword evidence="6 10" id="KW-0010">Activator</keyword>
<dbReference type="Proteomes" id="UP001586593">
    <property type="component" value="Unassembled WGS sequence"/>
</dbReference>
<dbReference type="InterPro" id="IPR009244">
    <property type="entry name" value="Mediatior_Med7"/>
</dbReference>
<evidence type="ECO:0000256" key="2">
    <source>
        <dbReference type="ARBA" id="ARBA00009994"/>
    </source>
</evidence>
<evidence type="ECO:0000313" key="13">
    <source>
        <dbReference type="Proteomes" id="UP001586593"/>
    </source>
</evidence>
<comment type="similarity">
    <text evidence="2 10">Belongs to the Mediator complex subunit 7 family.</text>
</comment>
<keyword evidence="7 10" id="KW-0804">Transcription</keyword>
<evidence type="ECO:0000256" key="8">
    <source>
        <dbReference type="ARBA" id="ARBA00023242"/>
    </source>
</evidence>
<evidence type="ECO:0000256" key="9">
    <source>
        <dbReference type="ARBA" id="ARBA00025687"/>
    </source>
</evidence>
<evidence type="ECO:0000256" key="3">
    <source>
        <dbReference type="ARBA" id="ARBA00011837"/>
    </source>
</evidence>
<sequence>MAEPIVDPAKASSTFPDPPPFWQDFTPGNLERYEALRKRYADQQGIDVSAVVRIPGIPPELVNLQPPAEPADGRWRLFGETQTLSDELQSLEAAGIERLVPASQTDQDGKHVDRAIALKRLAKSLLLNFLEWMGVMAIAPEQGVEKVQDLRTLLLNLHHALNEYRPHQAREQLIALMQAQLDSKRAETAAVRSVVDKAKHVLEGLGSIDVPAEGASEGEREGAASRAREREARAREREQLDWAVLESEFA</sequence>
<keyword evidence="8 10" id="KW-0539">Nucleus</keyword>
<protein>
    <recommendedName>
        <fullName evidence="4 10">Mediator of RNA polymerase II transcription subunit 7</fullName>
    </recommendedName>
</protein>
<dbReference type="InterPro" id="IPR044888">
    <property type="entry name" value="Mediatior_Med7_sf"/>
</dbReference>
<organism evidence="12 13">
    <name type="scientific">Phialemonium thermophilum</name>
    <dbReference type="NCBI Taxonomy" id="223376"/>
    <lineage>
        <taxon>Eukaryota</taxon>
        <taxon>Fungi</taxon>
        <taxon>Dikarya</taxon>
        <taxon>Ascomycota</taxon>
        <taxon>Pezizomycotina</taxon>
        <taxon>Sordariomycetes</taxon>
        <taxon>Sordariomycetidae</taxon>
        <taxon>Cephalothecales</taxon>
        <taxon>Cephalothecaceae</taxon>
        <taxon>Phialemonium</taxon>
    </lineage>
</organism>
<dbReference type="Gene3D" id="6.10.140.1520">
    <property type="match status" value="1"/>
</dbReference>
<comment type="function">
    <text evidence="9">Component of the Mediator complex, a coactivator involved in the regulated transcription of nearly all RNA polymerase II-dependent genes. Mediator functions as a bridge to convey information from gene-specific regulatory proteins to the basal RNA polymerase II transcription machinery. Mediator is recruited to promoters by direct interactions with regulatory proteins and serves as a scaffold for the assembly of a functional preinitiation complex with RNA polymerase II and the general transcription factors.</text>
</comment>
<evidence type="ECO:0000256" key="5">
    <source>
        <dbReference type="ARBA" id="ARBA00023015"/>
    </source>
</evidence>
<keyword evidence="5 10" id="KW-0805">Transcription regulation</keyword>
<comment type="caution">
    <text evidence="12">The sequence shown here is derived from an EMBL/GenBank/DDBJ whole genome shotgun (WGS) entry which is preliminary data.</text>
</comment>
<dbReference type="Pfam" id="PF05983">
    <property type="entry name" value="Med7"/>
    <property type="match status" value="1"/>
</dbReference>
<evidence type="ECO:0000256" key="1">
    <source>
        <dbReference type="ARBA" id="ARBA00004123"/>
    </source>
</evidence>
<reference evidence="12 13" key="1">
    <citation type="journal article" date="2024" name="Commun. Biol.">
        <title>Comparative genomic analysis of thermophilic fungi reveals convergent evolutionary adaptations and gene losses.</title>
        <authorList>
            <person name="Steindorff A.S."/>
            <person name="Aguilar-Pontes M.V."/>
            <person name="Robinson A.J."/>
            <person name="Andreopoulos B."/>
            <person name="LaButti K."/>
            <person name="Kuo A."/>
            <person name="Mondo S."/>
            <person name="Riley R."/>
            <person name="Otillar R."/>
            <person name="Haridas S."/>
            <person name="Lipzen A."/>
            <person name="Grimwood J."/>
            <person name="Schmutz J."/>
            <person name="Clum A."/>
            <person name="Reid I.D."/>
            <person name="Moisan M.C."/>
            <person name="Butler G."/>
            <person name="Nguyen T.T.M."/>
            <person name="Dewar K."/>
            <person name="Conant G."/>
            <person name="Drula E."/>
            <person name="Henrissat B."/>
            <person name="Hansel C."/>
            <person name="Singer S."/>
            <person name="Hutchinson M.I."/>
            <person name="de Vries R.P."/>
            <person name="Natvig D.O."/>
            <person name="Powell A.J."/>
            <person name="Tsang A."/>
            <person name="Grigoriev I.V."/>
        </authorList>
    </citation>
    <scope>NUCLEOTIDE SEQUENCE [LARGE SCALE GENOMIC DNA]</scope>
    <source>
        <strain evidence="12 13">ATCC 24622</strain>
    </source>
</reference>
<evidence type="ECO:0000256" key="7">
    <source>
        <dbReference type="ARBA" id="ARBA00023163"/>
    </source>
</evidence>
<evidence type="ECO:0000313" key="12">
    <source>
        <dbReference type="EMBL" id="KAL1844721.1"/>
    </source>
</evidence>
<evidence type="ECO:0000256" key="4">
    <source>
        <dbReference type="ARBA" id="ARBA00020631"/>
    </source>
</evidence>
<evidence type="ECO:0000256" key="10">
    <source>
        <dbReference type="RuleBase" id="RU364060"/>
    </source>
</evidence>
<evidence type="ECO:0000256" key="11">
    <source>
        <dbReference type="SAM" id="MobiDB-lite"/>
    </source>
</evidence>
<comment type="subcellular location">
    <subcellularLocation>
        <location evidence="1 10">Nucleus</location>
    </subcellularLocation>
</comment>
<comment type="subunit">
    <text evidence="3 10">Component of the Mediator complex.</text>
</comment>
<proteinExistence type="inferred from homology"/>
<keyword evidence="13" id="KW-1185">Reference proteome</keyword>
<dbReference type="PANTHER" id="PTHR21428">
    <property type="entry name" value="MEDIATOR OF RNA POLYMERASE II TRANSCRIPTION SUBUNIT 7"/>
    <property type="match status" value="1"/>
</dbReference>